<evidence type="ECO:0000256" key="2">
    <source>
        <dbReference type="ARBA" id="ARBA00022908"/>
    </source>
</evidence>
<dbReference type="Pfam" id="PF22022">
    <property type="entry name" value="Phage_int_M"/>
    <property type="match status" value="1"/>
</dbReference>
<dbReference type="InterPro" id="IPR053876">
    <property type="entry name" value="Phage_int_M"/>
</dbReference>
<reference evidence="8" key="1">
    <citation type="journal article" date="2019" name="Int. J. Syst. Evol. Microbiol.">
        <title>The Global Catalogue of Microorganisms (GCM) 10K type strain sequencing project: providing services to taxonomists for standard genome sequencing and annotation.</title>
        <authorList>
            <consortium name="The Broad Institute Genomics Platform"/>
            <consortium name="The Broad Institute Genome Sequencing Center for Infectious Disease"/>
            <person name="Wu L."/>
            <person name="Ma J."/>
        </authorList>
    </citation>
    <scope>NUCLEOTIDE SEQUENCE [LARGE SCALE GENOMIC DNA]</scope>
    <source>
        <strain evidence="8">KCTC 23701</strain>
    </source>
</reference>
<keyword evidence="8" id="KW-1185">Reference proteome</keyword>
<dbReference type="Gene3D" id="3.30.160.390">
    <property type="entry name" value="Integrase, DNA-binding domain"/>
    <property type="match status" value="1"/>
</dbReference>
<comment type="caution">
    <text evidence="7">The sequence shown here is derived from an EMBL/GenBank/DDBJ whole genome shotgun (WGS) entry which is preliminary data.</text>
</comment>
<keyword evidence="4" id="KW-0233">DNA recombination</keyword>
<dbReference type="RefSeq" id="WP_189458553.1">
    <property type="nucleotide sequence ID" value="NZ_BMYO01000001.1"/>
</dbReference>
<feature type="coiled-coil region" evidence="5">
    <location>
        <begin position="98"/>
        <end position="129"/>
    </location>
</feature>
<dbReference type="Pfam" id="PF00589">
    <property type="entry name" value="Phage_integrase"/>
    <property type="match status" value="1"/>
</dbReference>
<dbReference type="InterPro" id="IPR002104">
    <property type="entry name" value="Integrase_catalytic"/>
</dbReference>
<organism evidence="7 8">
    <name type="scientific">Jeongeupia chitinilytica</name>
    <dbReference type="NCBI Taxonomy" id="1041641"/>
    <lineage>
        <taxon>Bacteria</taxon>
        <taxon>Pseudomonadati</taxon>
        <taxon>Pseudomonadota</taxon>
        <taxon>Betaproteobacteria</taxon>
        <taxon>Neisseriales</taxon>
        <taxon>Chitinibacteraceae</taxon>
        <taxon>Jeongeupia</taxon>
    </lineage>
</organism>
<dbReference type="InterPro" id="IPR011010">
    <property type="entry name" value="DNA_brk_join_enz"/>
</dbReference>
<sequence>MVKKLTVKEVDSAKLPEGKREAYLRDGDGLELRVTASGAYWQMRYQFQGRRRVLGMNEDESERDGEAKSGEHKLLSARRWRAWCRLQLAKGGDPAEARQMLESERRRAMNAAKEALESAEREAARLAARMTYGELFERYRLAHVETLRGKAEIIRRHKKDVLPAIASVYADEVTRQMVANIGQAISARGARRAAHLTLGDIAACFKWAIDTALLDEGQNPAAAIKKTRIGDASKLRDRVLSESELRHLLQSALPASKLSARAKAAVQIMLATLCRVGEVCRAQWSHVDLAAGLWRIPAENAKNNETHVIHLSEFALTAFRALQEVATSPVWVLPGKSDDVHICVKTTTKQIADRQRTDAEPMSRRSKETASLVLENGHWTSHDLRRTGATMMGELGVAPHVIDKCQNHVEKNRVTRTYQRQELMAERKAAFELLGRRLALLADPGANHVLLLPRA</sequence>
<comment type="similarity">
    <text evidence="1">Belongs to the 'phage' integrase family.</text>
</comment>
<keyword evidence="3" id="KW-0238">DNA-binding</keyword>
<name>A0ABQ3GVE7_9NEIS</name>
<dbReference type="InterPro" id="IPR010998">
    <property type="entry name" value="Integrase_recombinase_N"/>
</dbReference>
<dbReference type="InterPro" id="IPR038488">
    <property type="entry name" value="Integrase_DNA-bd_sf"/>
</dbReference>
<feature type="domain" description="Tyr recombinase" evidence="6">
    <location>
        <begin position="234"/>
        <end position="432"/>
    </location>
</feature>
<evidence type="ECO:0000256" key="4">
    <source>
        <dbReference type="ARBA" id="ARBA00023172"/>
    </source>
</evidence>
<dbReference type="Pfam" id="PF13356">
    <property type="entry name" value="Arm-DNA-bind_3"/>
    <property type="match status" value="1"/>
</dbReference>
<dbReference type="InterPro" id="IPR013762">
    <property type="entry name" value="Integrase-like_cat_sf"/>
</dbReference>
<evidence type="ECO:0000256" key="1">
    <source>
        <dbReference type="ARBA" id="ARBA00008857"/>
    </source>
</evidence>
<protein>
    <submittedName>
        <fullName evidence="7">Integrase</fullName>
    </submittedName>
</protein>
<gene>
    <name evidence="7" type="primary">int</name>
    <name evidence="7" type="ORF">GCM10007350_04900</name>
</gene>
<dbReference type="SUPFAM" id="SSF56349">
    <property type="entry name" value="DNA breaking-rejoining enzymes"/>
    <property type="match status" value="1"/>
</dbReference>
<dbReference type="CDD" id="cd00801">
    <property type="entry name" value="INT_P4_C"/>
    <property type="match status" value="1"/>
</dbReference>
<dbReference type="InterPro" id="IPR025166">
    <property type="entry name" value="Integrase_DNA_bind_dom"/>
</dbReference>
<dbReference type="PANTHER" id="PTHR30629:SF2">
    <property type="entry name" value="PROPHAGE INTEGRASE INTS-RELATED"/>
    <property type="match status" value="1"/>
</dbReference>
<dbReference type="Proteomes" id="UP000604737">
    <property type="component" value="Unassembled WGS sequence"/>
</dbReference>
<evidence type="ECO:0000259" key="6">
    <source>
        <dbReference type="PROSITE" id="PS51898"/>
    </source>
</evidence>
<keyword evidence="2" id="KW-0229">DNA integration</keyword>
<accession>A0ABQ3GVE7</accession>
<dbReference type="EMBL" id="BMYO01000001">
    <property type="protein sequence ID" value="GHD56949.1"/>
    <property type="molecule type" value="Genomic_DNA"/>
</dbReference>
<dbReference type="InterPro" id="IPR050808">
    <property type="entry name" value="Phage_Integrase"/>
</dbReference>
<evidence type="ECO:0000256" key="3">
    <source>
        <dbReference type="ARBA" id="ARBA00023125"/>
    </source>
</evidence>
<dbReference type="PANTHER" id="PTHR30629">
    <property type="entry name" value="PROPHAGE INTEGRASE"/>
    <property type="match status" value="1"/>
</dbReference>
<dbReference type="Gene3D" id="1.10.150.130">
    <property type="match status" value="1"/>
</dbReference>
<evidence type="ECO:0000313" key="7">
    <source>
        <dbReference type="EMBL" id="GHD56949.1"/>
    </source>
</evidence>
<evidence type="ECO:0000256" key="5">
    <source>
        <dbReference type="SAM" id="Coils"/>
    </source>
</evidence>
<evidence type="ECO:0000313" key="8">
    <source>
        <dbReference type="Proteomes" id="UP000604737"/>
    </source>
</evidence>
<keyword evidence="5" id="KW-0175">Coiled coil</keyword>
<dbReference type="PROSITE" id="PS51898">
    <property type="entry name" value="TYR_RECOMBINASE"/>
    <property type="match status" value="1"/>
</dbReference>
<dbReference type="Gene3D" id="1.10.443.10">
    <property type="entry name" value="Intergrase catalytic core"/>
    <property type="match status" value="1"/>
</dbReference>
<proteinExistence type="inferred from homology"/>